<keyword evidence="3" id="KW-0507">mRNA processing</keyword>
<feature type="compositionally biased region" description="Basic and acidic residues" evidence="7">
    <location>
        <begin position="78"/>
        <end position="110"/>
    </location>
</feature>
<feature type="region of interest" description="Disordered" evidence="7">
    <location>
        <begin position="738"/>
        <end position="757"/>
    </location>
</feature>
<feature type="coiled-coil region" evidence="6">
    <location>
        <begin position="304"/>
        <end position="331"/>
    </location>
</feature>
<name>A0A564YF99_HYMDI</name>
<evidence type="ECO:0000313" key="8">
    <source>
        <dbReference type="EMBL" id="VUZ45931.1"/>
    </source>
</evidence>
<keyword evidence="5" id="KW-0539">Nucleus</keyword>
<feature type="compositionally biased region" description="Basic and acidic residues" evidence="7">
    <location>
        <begin position="403"/>
        <end position="414"/>
    </location>
</feature>
<feature type="compositionally biased region" description="Polar residues" evidence="7">
    <location>
        <begin position="383"/>
        <end position="394"/>
    </location>
</feature>
<feature type="compositionally biased region" description="Basic and acidic residues" evidence="7">
    <location>
        <begin position="1"/>
        <end position="12"/>
    </location>
</feature>
<evidence type="ECO:0000256" key="5">
    <source>
        <dbReference type="ARBA" id="ARBA00023242"/>
    </source>
</evidence>
<feature type="region of interest" description="Disordered" evidence="7">
    <location>
        <begin position="367"/>
        <end position="421"/>
    </location>
</feature>
<dbReference type="InterPro" id="IPR005011">
    <property type="entry name" value="SNU66/SART1"/>
</dbReference>
<dbReference type="Pfam" id="PF19252">
    <property type="entry name" value="HIND"/>
    <property type="match status" value="1"/>
</dbReference>
<feature type="compositionally biased region" description="Basic and acidic residues" evidence="7">
    <location>
        <begin position="560"/>
        <end position="572"/>
    </location>
</feature>
<evidence type="ECO:0000256" key="1">
    <source>
        <dbReference type="ARBA" id="ARBA00004123"/>
    </source>
</evidence>
<evidence type="ECO:0000256" key="7">
    <source>
        <dbReference type="SAM" id="MobiDB-lite"/>
    </source>
</evidence>
<dbReference type="Pfam" id="PF03343">
    <property type="entry name" value="SART-1"/>
    <property type="match status" value="1"/>
</dbReference>
<dbReference type="PANTHER" id="PTHR14152:SF5">
    <property type="entry name" value="U4_U6.U5 TRI-SNRNP-ASSOCIATED PROTEIN 1"/>
    <property type="match status" value="1"/>
</dbReference>
<reference evidence="8 9" key="1">
    <citation type="submission" date="2019-07" db="EMBL/GenBank/DDBJ databases">
        <authorList>
            <person name="Jastrzebski P J."/>
            <person name="Paukszto L."/>
            <person name="Jastrzebski P J."/>
        </authorList>
    </citation>
    <scope>NUCLEOTIDE SEQUENCE [LARGE SCALE GENOMIC DNA]</scope>
    <source>
        <strain evidence="8 9">WMS-il1</strain>
    </source>
</reference>
<feature type="compositionally biased region" description="Basic residues" evidence="7">
    <location>
        <begin position="740"/>
        <end position="757"/>
    </location>
</feature>
<evidence type="ECO:0000256" key="3">
    <source>
        <dbReference type="ARBA" id="ARBA00022664"/>
    </source>
</evidence>
<dbReference type="AlphaFoldDB" id="A0A564YF99"/>
<keyword evidence="9" id="KW-1185">Reference proteome</keyword>
<dbReference type="PANTHER" id="PTHR14152">
    <property type="entry name" value="SQUAMOUS CELL CARCINOMA ANTIGEN RECOGNISED BY CYTOTOXIC T LYMPHOCYTES"/>
    <property type="match status" value="1"/>
</dbReference>
<feature type="region of interest" description="Disordered" evidence="7">
    <location>
        <begin position="542"/>
        <end position="641"/>
    </location>
</feature>
<accession>A0A564YF99</accession>
<dbReference type="InterPro" id="IPR045347">
    <property type="entry name" value="HIND"/>
</dbReference>
<evidence type="ECO:0000256" key="4">
    <source>
        <dbReference type="ARBA" id="ARBA00023187"/>
    </source>
</evidence>
<evidence type="ECO:0000256" key="6">
    <source>
        <dbReference type="SAM" id="Coils"/>
    </source>
</evidence>
<keyword evidence="4" id="KW-0508">mRNA splicing</keyword>
<feature type="compositionally biased region" description="Basic residues" evidence="7">
    <location>
        <begin position="586"/>
        <end position="596"/>
    </location>
</feature>
<evidence type="ECO:0008006" key="10">
    <source>
        <dbReference type="Google" id="ProtNLM"/>
    </source>
</evidence>
<feature type="region of interest" description="Disordered" evidence="7">
    <location>
        <begin position="1"/>
        <end position="110"/>
    </location>
</feature>
<dbReference type="GO" id="GO:0046540">
    <property type="term" value="C:U4/U6 x U5 tri-snRNP complex"/>
    <property type="evidence" value="ECO:0007669"/>
    <property type="project" value="InterPro"/>
</dbReference>
<gene>
    <name evidence="8" type="ORF">WMSIL1_LOCUS5820</name>
</gene>
<comment type="similarity">
    <text evidence="2">Belongs to the SNU66/SART1 family.</text>
</comment>
<keyword evidence="6" id="KW-0175">Coiled coil</keyword>
<dbReference type="Proteomes" id="UP000321570">
    <property type="component" value="Unassembled WGS sequence"/>
</dbReference>
<dbReference type="GO" id="GO:0045292">
    <property type="term" value="P:mRNA cis splicing, via spliceosome"/>
    <property type="evidence" value="ECO:0007669"/>
    <property type="project" value="TreeGrafter"/>
</dbReference>
<proteinExistence type="inferred from homology"/>
<dbReference type="EMBL" id="CABIJS010000199">
    <property type="protein sequence ID" value="VUZ45931.1"/>
    <property type="molecule type" value="Genomic_DNA"/>
</dbReference>
<evidence type="ECO:0000313" key="9">
    <source>
        <dbReference type="Proteomes" id="UP000321570"/>
    </source>
</evidence>
<protein>
    <recommendedName>
        <fullName evidence="10">SART-1 family protein</fullName>
    </recommendedName>
</protein>
<evidence type="ECO:0000256" key="2">
    <source>
        <dbReference type="ARBA" id="ARBA00006076"/>
    </source>
</evidence>
<organism evidence="8 9">
    <name type="scientific">Hymenolepis diminuta</name>
    <name type="common">Rat tapeworm</name>
    <dbReference type="NCBI Taxonomy" id="6216"/>
    <lineage>
        <taxon>Eukaryota</taxon>
        <taxon>Metazoa</taxon>
        <taxon>Spiralia</taxon>
        <taxon>Lophotrochozoa</taxon>
        <taxon>Platyhelminthes</taxon>
        <taxon>Cestoda</taxon>
        <taxon>Eucestoda</taxon>
        <taxon>Cyclophyllidea</taxon>
        <taxon>Hymenolepididae</taxon>
        <taxon>Hymenolepis</taxon>
    </lineage>
</organism>
<comment type="subcellular location">
    <subcellularLocation>
        <location evidence="1">Nucleus</location>
    </subcellularLocation>
</comment>
<feature type="coiled-coil region" evidence="6">
    <location>
        <begin position="110"/>
        <end position="174"/>
    </location>
</feature>
<sequence>MYRKEKRDEEYRKRRKRSRSHSKDKSPHKESRRLKDKKRKVEEEEEEVRDSGTAESLSIEETNKLRAKLGLAPLEVGNESKADGSDDKPRSSDSDFVHAPAKDLTKARQAEKIQEKIATAKEKRELLNKLREVKSLGSCEETNVSSWVEKMRAKEQAKKEAQKREKMLEELDEEFGVSTIVEAQLKQNKPKEMYTSDALQGLKVEHSIDRFSEGTPIILTLKDSDVLAEDPTDVLTNVNLVDEEKAEKNRENKRKLAGLGGILQDEEEDLMMGLREKGILEKYDAEIDGPRKAEFTLEANGNYITDHERALKRLQEELQQNRQALGDTEYRPAAEFYTSEEMAQFKKKKKRKVQRRILRADDLIPDVGSTSATAGITDHGSRSSHQNGTGTAKSVSMEEEGEVIDKKSPDEDIKPNSNLSTLTGLNPAIAAILAVQTIPQEDEEGDDEDVYDNLISEPLEPDDLQLELERTLSRVRNANLAKPIPAPEERLKLIGKEDPDAEMEEVKMDEAGGGGGLVFDATAEFFKQISGGLQNDVNAKMVKQEAEDEAEAAEETLYLSRKEKERDEDRSSGRKVKHRDIVSSRHSTKHSSSSHRHHDDKPPTSKSSSGRSKSRVTKEPSNSSSYAPTAEASGNGVFEEEPTLNQGVFSALLLAQKKGYVEEQKEKERPMGQLVNLMAKHYVKEDMRYDDIDAKFAKRERYNGPLSDFREKSSYKPDVKLYYVDEMGRNLTPKEAFRQLSHKFHGKGSGKKKTEKRNKKIIEEALIKTSAGSDTPLGTLDKLNKKLEQQGTPYVVLSGKGSASKTIMK</sequence>
<dbReference type="GO" id="GO:0000481">
    <property type="term" value="P:maturation of 5S rRNA"/>
    <property type="evidence" value="ECO:0007669"/>
    <property type="project" value="TreeGrafter"/>
</dbReference>